<accession>A0A653AZW2</accession>
<name>A0A653AZW2_ECTOL</name>
<evidence type="ECO:0000313" key="1">
    <source>
        <dbReference type="EMBL" id="VDN61626.1"/>
    </source>
</evidence>
<organism evidence="1">
    <name type="scientific">Ectopseudomonas oleovorans</name>
    <name type="common">Pseudomonas oleovorans</name>
    <dbReference type="NCBI Taxonomy" id="301"/>
    <lineage>
        <taxon>Bacteria</taxon>
        <taxon>Pseudomonadati</taxon>
        <taxon>Pseudomonadota</taxon>
        <taxon>Gammaproteobacteria</taxon>
        <taxon>Pseudomonadales</taxon>
        <taxon>Pseudomonadaceae</taxon>
        <taxon>Ectopseudomonas</taxon>
    </lineage>
</organism>
<dbReference type="EMBL" id="LR130779">
    <property type="protein sequence ID" value="VDN61626.1"/>
    <property type="molecule type" value="Genomic_DNA"/>
</dbReference>
<protein>
    <submittedName>
        <fullName evidence="1">Uncharacterized protein</fullName>
    </submittedName>
</protein>
<gene>
    <name evidence="1" type="ORF">POT9AD_0635</name>
</gene>
<dbReference type="AlphaFoldDB" id="A0A653AZW2"/>
<sequence length="38" mass="4284">MLIPKHGCDISRYRLPCKPAKTALTQSFKIKTCSKTMS</sequence>
<reference evidence="1" key="1">
    <citation type="submission" date="2018-11" db="EMBL/GenBank/DDBJ databases">
        <authorList>
            <consortium name="Genoscope - CEA"/>
            <person name="William W."/>
        </authorList>
    </citation>
    <scope>NUCLEOTIDE SEQUENCE [LARGE SCALE GENOMIC DNA]</scope>
    <source>
        <strain evidence="1">T9AD</strain>
    </source>
</reference>
<proteinExistence type="predicted"/>